<dbReference type="PANTHER" id="PTHR31907">
    <property type="entry name" value="MLP-LIKE PROTEIN 423"/>
    <property type="match status" value="1"/>
</dbReference>
<dbReference type="AlphaFoldDB" id="A0A9Q1KWQ9"/>
<evidence type="ECO:0000259" key="1">
    <source>
        <dbReference type="SMART" id="SM01037"/>
    </source>
</evidence>
<dbReference type="SMART" id="SM01037">
    <property type="entry name" value="Bet_v_1"/>
    <property type="match status" value="1"/>
</dbReference>
<keyword evidence="3" id="KW-1185">Reference proteome</keyword>
<accession>A0A9Q1KWQ9</accession>
<comment type="caution">
    <text evidence="2">The sequence shown here is derived from an EMBL/GenBank/DDBJ whole genome shotgun (WGS) entry which is preliminary data.</text>
</comment>
<feature type="domain" description="Bet v I/Major latex protein" evidence="1">
    <location>
        <begin position="2"/>
        <end position="156"/>
    </location>
</feature>
<dbReference type="SUPFAM" id="SSF55961">
    <property type="entry name" value="Bet v1-like"/>
    <property type="match status" value="1"/>
</dbReference>
<dbReference type="EMBL" id="JAKOGI010000015">
    <property type="protein sequence ID" value="KAJ8450490.1"/>
    <property type="molecule type" value="Genomic_DNA"/>
</dbReference>
<dbReference type="Pfam" id="PF00407">
    <property type="entry name" value="Bet_v_1"/>
    <property type="match status" value="1"/>
</dbReference>
<dbReference type="InterPro" id="IPR051761">
    <property type="entry name" value="MLP-like_ligand-binding"/>
</dbReference>
<organism evidence="2 3">
    <name type="scientific">Carnegiea gigantea</name>
    <dbReference type="NCBI Taxonomy" id="171969"/>
    <lineage>
        <taxon>Eukaryota</taxon>
        <taxon>Viridiplantae</taxon>
        <taxon>Streptophyta</taxon>
        <taxon>Embryophyta</taxon>
        <taxon>Tracheophyta</taxon>
        <taxon>Spermatophyta</taxon>
        <taxon>Magnoliopsida</taxon>
        <taxon>eudicotyledons</taxon>
        <taxon>Gunneridae</taxon>
        <taxon>Pentapetalae</taxon>
        <taxon>Caryophyllales</taxon>
        <taxon>Cactineae</taxon>
        <taxon>Cactaceae</taxon>
        <taxon>Cactoideae</taxon>
        <taxon>Echinocereeae</taxon>
        <taxon>Carnegiea</taxon>
    </lineage>
</organism>
<name>A0A9Q1KWQ9_9CARY</name>
<gene>
    <name evidence="2" type="ORF">Cgig2_002175</name>
</gene>
<dbReference type="InterPro" id="IPR023393">
    <property type="entry name" value="START-like_dom_sf"/>
</dbReference>
<dbReference type="Proteomes" id="UP001153076">
    <property type="component" value="Unassembled WGS sequence"/>
</dbReference>
<dbReference type="Gene3D" id="3.30.530.20">
    <property type="match status" value="1"/>
</dbReference>
<dbReference type="CDD" id="cd07816">
    <property type="entry name" value="Bet_v1-like"/>
    <property type="match status" value="1"/>
</dbReference>
<evidence type="ECO:0000313" key="3">
    <source>
        <dbReference type="Proteomes" id="UP001153076"/>
    </source>
</evidence>
<evidence type="ECO:0000313" key="2">
    <source>
        <dbReference type="EMBL" id="KAJ8450490.1"/>
    </source>
</evidence>
<protein>
    <recommendedName>
        <fullName evidence="1">Bet v I/Major latex protein domain-containing protein</fullName>
    </recommendedName>
</protein>
<dbReference type="GO" id="GO:0006952">
    <property type="term" value="P:defense response"/>
    <property type="evidence" value="ECO:0007669"/>
    <property type="project" value="InterPro"/>
</dbReference>
<dbReference type="OrthoDB" id="1072116at2759"/>
<sequence>MAQIKEYQGQVEAKCGADKVFDIWTRNAPKVSNMCPGKFPKIELVQGDCYHTPGAIVSWTYATPVDGKHESTKTKLEGIDEKKRSFSYKVIEGDAMNKYYNTCKVTVQIIPKGENCSIVKYRVECEKKSEDAPDPNMYVEFFIGCIEETYCRLYSSA</sequence>
<proteinExistence type="predicted"/>
<reference evidence="2" key="1">
    <citation type="submission" date="2022-04" db="EMBL/GenBank/DDBJ databases">
        <title>Carnegiea gigantea Genome sequencing and assembly v2.</title>
        <authorList>
            <person name="Copetti D."/>
            <person name="Sanderson M.J."/>
            <person name="Burquez A."/>
            <person name="Wojciechowski M.F."/>
        </authorList>
    </citation>
    <scope>NUCLEOTIDE SEQUENCE</scope>
    <source>
        <strain evidence="2">SGP5-SGP5p</strain>
        <tissue evidence="2">Aerial part</tissue>
    </source>
</reference>
<dbReference type="InterPro" id="IPR000916">
    <property type="entry name" value="Bet_v_I/MLP"/>
</dbReference>